<dbReference type="PROSITE" id="PS51257">
    <property type="entry name" value="PROKAR_LIPOPROTEIN"/>
    <property type="match status" value="1"/>
</dbReference>
<evidence type="ECO:0000256" key="1">
    <source>
        <dbReference type="SAM" id="SignalP"/>
    </source>
</evidence>
<dbReference type="KEGG" id="vhl:BME96_05795"/>
<keyword evidence="1" id="KW-0732">Signal</keyword>
<feature type="signal peptide" evidence="1">
    <location>
        <begin position="1"/>
        <end position="19"/>
    </location>
</feature>
<sequence length="133" mass="14822">MSKKILILLSIALFTILAACDNYNEDKINVKVEGNPTPKEILADDENADIFFMGGTVYTNAENIEWVNKEDLTIGEKIGVIKNQTDNSEEFENFTASKLPTGTEIYEPQNKSGSIYIVKLNNEEIPYLGLVEG</sequence>
<evidence type="ECO:0008006" key="4">
    <source>
        <dbReference type="Google" id="ProtNLM"/>
    </source>
</evidence>
<evidence type="ECO:0000313" key="2">
    <source>
        <dbReference type="EMBL" id="APC47710.1"/>
    </source>
</evidence>
<proteinExistence type="predicted"/>
<dbReference type="Proteomes" id="UP000182945">
    <property type="component" value="Chromosome"/>
</dbReference>
<feature type="chain" id="PRO_5041938497" description="DUF3221 domain-containing protein" evidence="1">
    <location>
        <begin position="20"/>
        <end position="133"/>
    </location>
</feature>
<reference evidence="2 3" key="1">
    <citation type="submission" date="2016-11" db="EMBL/GenBank/DDBJ databases">
        <title>Complete genome sequencing of Virgibacillus halodenitrificans PDB-F2.</title>
        <authorList>
            <person name="Sun Z."/>
            <person name="Zhou Y."/>
            <person name="Li H."/>
        </authorList>
    </citation>
    <scope>NUCLEOTIDE SEQUENCE [LARGE SCALE GENOMIC DNA]</scope>
    <source>
        <strain evidence="2 3">PDB-F2</strain>
    </source>
</reference>
<accession>A0AAC9NKC3</accession>
<name>A0AAC9NKC3_VIRHA</name>
<protein>
    <recommendedName>
        <fullName evidence="4">DUF3221 domain-containing protein</fullName>
    </recommendedName>
</protein>
<dbReference type="EMBL" id="CP017962">
    <property type="protein sequence ID" value="APC47710.1"/>
    <property type="molecule type" value="Genomic_DNA"/>
</dbReference>
<organism evidence="2 3">
    <name type="scientific">Virgibacillus halodenitrificans</name>
    <name type="common">Bacillus halodenitrificans</name>
    <dbReference type="NCBI Taxonomy" id="1482"/>
    <lineage>
        <taxon>Bacteria</taxon>
        <taxon>Bacillati</taxon>
        <taxon>Bacillota</taxon>
        <taxon>Bacilli</taxon>
        <taxon>Bacillales</taxon>
        <taxon>Bacillaceae</taxon>
        <taxon>Virgibacillus</taxon>
    </lineage>
</organism>
<evidence type="ECO:0000313" key="3">
    <source>
        <dbReference type="Proteomes" id="UP000182945"/>
    </source>
</evidence>
<gene>
    <name evidence="2" type="ORF">BME96_05795</name>
</gene>
<dbReference type="AlphaFoldDB" id="A0AAC9NKC3"/>